<evidence type="ECO:0000256" key="3">
    <source>
        <dbReference type="SAM" id="MobiDB-lite"/>
    </source>
</evidence>
<name>A0A370BD71_9ACTN</name>
<dbReference type="Pfam" id="PF01471">
    <property type="entry name" value="PG_binding_1"/>
    <property type="match status" value="1"/>
</dbReference>
<dbReference type="InterPro" id="IPR002477">
    <property type="entry name" value="Peptidoglycan-bd-like"/>
</dbReference>
<dbReference type="GO" id="GO:0030313">
    <property type="term" value="C:cell envelope"/>
    <property type="evidence" value="ECO:0007669"/>
    <property type="project" value="UniProtKB-SubCell"/>
</dbReference>
<keyword evidence="4" id="KW-0472">Membrane</keyword>
<keyword evidence="4" id="KW-0812">Transmembrane</keyword>
<evidence type="ECO:0000256" key="2">
    <source>
        <dbReference type="ARBA" id="ARBA00023054"/>
    </source>
</evidence>
<dbReference type="InterPro" id="IPR050465">
    <property type="entry name" value="UPF0194_transport"/>
</dbReference>
<feature type="compositionally biased region" description="Basic and acidic residues" evidence="3">
    <location>
        <begin position="32"/>
        <end position="41"/>
    </location>
</feature>
<feature type="compositionally biased region" description="Low complexity" evidence="3">
    <location>
        <begin position="10"/>
        <end position="31"/>
    </location>
</feature>
<keyword evidence="4" id="KW-1133">Transmembrane helix</keyword>
<dbReference type="Gene3D" id="1.10.101.10">
    <property type="entry name" value="PGBD-like superfamily/PGBD"/>
    <property type="match status" value="1"/>
</dbReference>
<evidence type="ECO:0000256" key="1">
    <source>
        <dbReference type="ARBA" id="ARBA00004196"/>
    </source>
</evidence>
<feature type="domain" description="Peptidoglycan binding-like" evidence="5">
    <location>
        <begin position="163"/>
        <end position="211"/>
    </location>
</feature>
<comment type="subcellular location">
    <subcellularLocation>
        <location evidence="1">Cell envelope</location>
    </subcellularLocation>
</comment>
<dbReference type="EMBL" id="QQNA01000016">
    <property type="protein sequence ID" value="RDG39591.1"/>
    <property type="molecule type" value="Genomic_DNA"/>
</dbReference>
<dbReference type="AlphaFoldDB" id="A0A370BD71"/>
<evidence type="ECO:0000313" key="6">
    <source>
        <dbReference type="EMBL" id="RDG39591.1"/>
    </source>
</evidence>
<keyword evidence="7" id="KW-1185">Reference proteome</keyword>
<dbReference type="PANTHER" id="PTHR32347">
    <property type="entry name" value="EFFLUX SYSTEM COMPONENT YKNX-RELATED"/>
    <property type="match status" value="1"/>
</dbReference>
<evidence type="ECO:0000313" key="7">
    <source>
        <dbReference type="Proteomes" id="UP000253741"/>
    </source>
</evidence>
<dbReference type="SUPFAM" id="SSF47090">
    <property type="entry name" value="PGBD-like"/>
    <property type="match status" value="1"/>
</dbReference>
<protein>
    <submittedName>
        <fullName evidence="6">Peptidoglycan-binding protein</fullName>
    </submittedName>
</protein>
<feature type="compositionally biased region" description="Basic and acidic residues" evidence="3">
    <location>
        <begin position="296"/>
        <end position="309"/>
    </location>
</feature>
<feature type="region of interest" description="Disordered" evidence="3">
    <location>
        <begin position="1"/>
        <end position="46"/>
    </location>
</feature>
<proteinExistence type="predicted"/>
<feature type="transmembrane region" description="Helical" evidence="4">
    <location>
        <begin position="49"/>
        <end position="68"/>
    </location>
</feature>
<feature type="region of interest" description="Disordered" evidence="3">
    <location>
        <begin position="274"/>
        <end position="309"/>
    </location>
</feature>
<comment type="caution">
    <text evidence="6">The sequence shown here is derived from an EMBL/GenBank/DDBJ whole genome shotgun (WGS) entry which is preliminary data.</text>
</comment>
<sequence>MAGREHMAEAEAAATAAAEAEAAAATAAAARPRAEPDDPPHRPRRRGRGVVVVCALVLTAGAVGVVVVRDRADRVPSAQPPPAATAPVTRGDLVVSDTLDGTLEYADEVYLPNRLSGTVTWVAAPGATVSRGGVLYRLDEKPVVLLYGKVPAYRAFAPGMSDGKDVRQLKSNLAALGYTGFTVDETYTPGTAYAVRRWQRTLGLPRTGELDLGRVLFAPEAVRAGAADRRPGDEARGGSPVLATTRAGIAVTVKATMAQRPLLPVGRKVSVTIPGRDGEATGRVASVGTVVGGGGKGEEDGGEGQKDGGRTVTVRITLLDRKAAGSLTYSPVRVKAESERHRDVLTVPVAALLAVGEGGYGVQTVAADGTTRLLPVTTGLFSGGRVEVSGTGVREGLKVGIPTL</sequence>
<dbReference type="Proteomes" id="UP000253741">
    <property type="component" value="Unassembled WGS sequence"/>
</dbReference>
<organism evidence="6 7">
    <name type="scientific">Streptomyces corynorhini</name>
    <dbReference type="NCBI Taxonomy" id="2282652"/>
    <lineage>
        <taxon>Bacteria</taxon>
        <taxon>Bacillati</taxon>
        <taxon>Actinomycetota</taxon>
        <taxon>Actinomycetes</taxon>
        <taxon>Kitasatosporales</taxon>
        <taxon>Streptomycetaceae</taxon>
        <taxon>Streptomyces</taxon>
    </lineage>
</organism>
<dbReference type="InterPro" id="IPR036366">
    <property type="entry name" value="PGBDSf"/>
</dbReference>
<gene>
    <name evidence="6" type="ORF">DVH02_02985</name>
</gene>
<reference evidence="6 7" key="1">
    <citation type="submission" date="2018-07" db="EMBL/GenBank/DDBJ databases">
        <title>Streptomyces species from bats.</title>
        <authorList>
            <person name="Dunlap C."/>
        </authorList>
    </citation>
    <scope>NUCLEOTIDE SEQUENCE [LARGE SCALE GENOMIC DNA]</scope>
    <source>
        <strain evidence="6 7">AC230</strain>
    </source>
</reference>
<dbReference type="Gene3D" id="2.40.420.20">
    <property type="match status" value="1"/>
</dbReference>
<dbReference type="InterPro" id="IPR036365">
    <property type="entry name" value="PGBD-like_sf"/>
</dbReference>
<keyword evidence="2" id="KW-0175">Coiled coil</keyword>
<evidence type="ECO:0000259" key="5">
    <source>
        <dbReference type="Pfam" id="PF01471"/>
    </source>
</evidence>
<dbReference type="PANTHER" id="PTHR32347:SF29">
    <property type="entry name" value="UPF0194 MEMBRANE PROTEIN YBHG"/>
    <property type="match status" value="1"/>
</dbReference>
<accession>A0A370BD71</accession>
<evidence type="ECO:0000256" key="4">
    <source>
        <dbReference type="SAM" id="Phobius"/>
    </source>
</evidence>